<keyword evidence="3" id="KW-1185">Reference proteome</keyword>
<feature type="transmembrane region" description="Helical" evidence="1">
    <location>
        <begin position="45"/>
        <end position="63"/>
    </location>
</feature>
<proteinExistence type="predicted"/>
<organism evidence="2 3">
    <name type="scientific">Apostasia shenzhenica</name>
    <dbReference type="NCBI Taxonomy" id="1088818"/>
    <lineage>
        <taxon>Eukaryota</taxon>
        <taxon>Viridiplantae</taxon>
        <taxon>Streptophyta</taxon>
        <taxon>Embryophyta</taxon>
        <taxon>Tracheophyta</taxon>
        <taxon>Spermatophyta</taxon>
        <taxon>Magnoliopsida</taxon>
        <taxon>Liliopsida</taxon>
        <taxon>Asparagales</taxon>
        <taxon>Orchidaceae</taxon>
        <taxon>Apostasioideae</taxon>
        <taxon>Apostasia</taxon>
    </lineage>
</organism>
<sequence length="145" mass="16127">MSSSGSGTSGIQNIKGFTAQLRAHTTVIFPDSQWLRNRAVGRRKYGVITMLFGVSYVLFPRILSRLKYSRCGGFVHDHAERKNRGRPSSPVRRVVSPLPAEVREHLQPLRHCPHASPAERGYHDLLSHQGAAALALFLSKDLEEG</sequence>
<evidence type="ECO:0000256" key="1">
    <source>
        <dbReference type="SAM" id="Phobius"/>
    </source>
</evidence>
<dbReference type="Proteomes" id="UP000236161">
    <property type="component" value="Unassembled WGS sequence"/>
</dbReference>
<protein>
    <submittedName>
        <fullName evidence="2">Uncharacterized protein</fullName>
    </submittedName>
</protein>
<keyword evidence="1" id="KW-1133">Transmembrane helix</keyword>
<name>A0A2I0AZN3_9ASPA</name>
<gene>
    <name evidence="2" type="ORF">AXF42_Ash020806</name>
</gene>
<accession>A0A2I0AZN3</accession>
<dbReference type="EMBL" id="KZ451933">
    <property type="protein sequence ID" value="PKA60998.1"/>
    <property type="molecule type" value="Genomic_DNA"/>
</dbReference>
<reference evidence="2 3" key="1">
    <citation type="journal article" date="2017" name="Nature">
        <title>The Apostasia genome and the evolution of orchids.</title>
        <authorList>
            <person name="Zhang G.Q."/>
            <person name="Liu K.W."/>
            <person name="Li Z."/>
            <person name="Lohaus R."/>
            <person name="Hsiao Y.Y."/>
            <person name="Niu S.C."/>
            <person name="Wang J.Y."/>
            <person name="Lin Y.C."/>
            <person name="Xu Q."/>
            <person name="Chen L.J."/>
            <person name="Yoshida K."/>
            <person name="Fujiwara S."/>
            <person name="Wang Z.W."/>
            <person name="Zhang Y.Q."/>
            <person name="Mitsuda N."/>
            <person name="Wang M."/>
            <person name="Liu G.H."/>
            <person name="Pecoraro L."/>
            <person name="Huang H.X."/>
            <person name="Xiao X.J."/>
            <person name="Lin M."/>
            <person name="Wu X.Y."/>
            <person name="Wu W.L."/>
            <person name="Chen Y.Y."/>
            <person name="Chang S.B."/>
            <person name="Sakamoto S."/>
            <person name="Ohme-Takagi M."/>
            <person name="Yagi M."/>
            <person name="Zeng S.J."/>
            <person name="Shen C.Y."/>
            <person name="Yeh C.M."/>
            <person name="Luo Y.B."/>
            <person name="Tsai W.C."/>
            <person name="Van de Peer Y."/>
            <person name="Liu Z.J."/>
        </authorList>
    </citation>
    <scope>NUCLEOTIDE SEQUENCE [LARGE SCALE GENOMIC DNA]</scope>
    <source>
        <strain evidence="3">cv. Shenzhen</strain>
        <tissue evidence="2">Stem</tissue>
    </source>
</reference>
<keyword evidence="1" id="KW-0812">Transmembrane</keyword>
<dbReference type="AlphaFoldDB" id="A0A2I0AZN3"/>
<keyword evidence="1" id="KW-0472">Membrane</keyword>
<evidence type="ECO:0000313" key="3">
    <source>
        <dbReference type="Proteomes" id="UP000236161"/>
    </source>
</evidence>
<evidence type="ECO:0000313" key="2">
    <source>
        <dbReference type="EMBL" id="PKA60998.1"/>
    </source>
</evidence>